<sequence>MITGRLILLIVVLLLSSWLLATSANVYIISHCGPAVKVSVKKSPGIPKQMAWLGGNVQHNFTVGAGKVGTFTFVHTSFLGGDNFTYVHKGIARVNLTDGQEVILMDQFMGPGIVGLDFSQLDTGRPVFGNQIFGPI</sequence>
<organism evidence="2 3">
    <name type="scientific">Sphagnum jensenii</name>
    <dbReference type="NCBI Taxonomy" id="128206"/>
    <lineage>
        <taxon>Eukaryota</taxon>
        <taxon>Viridiplantae</taxon>
        <taxon>Streptophyta</taxon>
        <taxon>Embryophyta</taxon>
        <taxon>Bryophyta</taxon>
        <taxon>Sphagnophytina</taxon>
        <taxon>Sphagnopsida</taxon>
        <taxon>Sphagnales</taxon>
        <taxon>Sphagnaceae</taxon>
        <taxon>Sphagnum</taxon>
    </lineage>
</organism>
<gene>
    <name evidence="2" type="ORF">CSSPJE1EN1_LOCUS16732</name>
</gene>
<dbReference type="EMBL" id="OZ020099">
    <property type="protein sequence ID" value="CAK9271254.1"/>
    <property type="molecule type" value="Genomic_DNA"/>
</dbReference>
<keyword evidence="3" id="KW-1185">Reference proteome</keyword>
<dbReference type="Proteomes" id="UP001497444">
    <property type="component" value="Chromosome 4"/>
</dbReference>
<proteinExistence type="predicted"/>
<evidence type="ECO:0000313" key="3">
    <source>
        <dbReference type="Proteomes" id="UP001497444"/>
    </source>
</evidence>
<feature type="signal peptide" evidence="1">
    <location>
        <begin position="1"/>
        <end position="23"/>
    </location>
</feature>
<feature type="chain" id="PRO_5046138274" evidence="1">
    <location>
        <begin position="24"/>
        <end position="136"/>
    </location>
</feature>
<reference evidence="2" key="1">
    <citation type="submission" date="2024-02" db="EMBL/GenBank/DDBJ databases">
        <authorList>
            <consortium name="ELIXIR-Norway"/>
            <consortium name="Elixir Norway"/>
        </authorList>
    </citation>
    <scope>NUCLEOTIDE SEQUENCE</scope>
</reference>
<evidence type="ECO:0000313" key="2">
    <source>
        <dbReference type="EMBL" id="CAK9271254.1"/>
    </source>
</evidence>
<protein>
    <submittedName>
        <fullName evidence="2">Uncharacterized protein</fullName>
    </submittedName>
</protein>
<evidence type="ECO:0000256" key="1">
    <source>
        <dbReference type="SAM" id="SignalP"/>
    </source>
</evidence>
<name>A0ABP0WWL4_9BRYO</name>
<keyword evidence="1" id="KW-0732">Signal</keyword>
<accession>A0ABP0WWL4</accession>